<keyword evidence="5" id="KW-0998">Cell outer membrane</keyword>
<proteinExistence type="inferred from homology"/>
<comment type="caution">
    <text evidence="8">The sequence shown here is derived from an EMBL/GenBank/DDBJ whole genome shotgun (WGS) entry which is preliminary data.</text>
</comment>
<dbReference type="SUPFAM" id="SSF48452">
    <property type="entry name" value="TPR-like"/>
    <property type="match status" value="1"/>
</dbReference>
<name>A0ABP6YJ64_9FLAO</name>
<dbReference type="InterPro" id="IPR011990">
    <property type="entry name" value="TPR-like_helical_dom_sf"/>
</dbReference>
<organism evidence="8 9">
    <name type="scientific">Snuella lapsa</name>
    <dbReference type="NCBI Taxonomy" id="870481"/>
    <lineage>
        <taxon>Bacteria</taxon>
        <taxon>Pseudomonadati</taxon>
        <taxon>Bacteroidota</taxon>
        <taxon>Flavobacteriia</taxon>
        <taxon>Flavobacteriales</taxon>
        <taxon>Flavobacteriaceae</taxon>
        <taxon>Snuella</taxon>
    </lineage>
</organism>
<dbReference type="EMBL" id="BAABCY010000097">
    <property type="protein sequence ID" value="GAA3583383.1"/>
    <property type="molecule type" value="Genomic_DNA"/>
</dbReference>
<comment type="subcellular location">
    <subcellularLocation>
        <location evidence="1">Cell outer membrane</location>
    </subcellularLocation>
</comment>
<comment type="similarity">
    <text evidence="2">Belongs to the SusD family.</text>
</comment>
<sequence>MVNLNLKKMKRIYIVSFIALTALFFGCQEDFLDLTPQDKLNSGDVWKDPKLIELVINEMYQQLPDGFNRGWYMMASTSDDAENSYGWTGGQAFNRGDFNPSSYPYGGIWNNNFQMIRQANLFFGNIDQAENIDGDVKSRMVGEVNFLRAFYYFDLMRHYGGVPLLDEALSLDDDFNISRSSKDEIIAFIVSDLDAAISMLPVSHPGNLLGKATKGAAQALKGRVLLYAEKWVESAAASKQVMDSGNYDLFSDYHTLFTEAGDNNAEVIFDKQFQDPDFGHWAHLFNQPIGYTGGWGGTSPTQELVDAYEMTDGMSIDESPLYDEANPYDNRDPRFEASILYEGSMWRDRAVETRLGGLDGIEKNGDATKTGYYMKKFLDEDFENYGWGQQQGSNNWIYIRYAEVLLNYAEAQNEAAGPDASVYAAVNAVRGRSGVNMPELPTGLTKDEMREKIRHERRIELAFEEHRFFDLRRWGTAETILNQPIHGMRIGPNGELTGADAQGKPYGVFEVEPRIFLPHHYLAPIPQGEIDKLGEAVLQQNPGY</sequence>
<keyword evidence="3" id="KW-0732">Signal</keyword>
<keyword evidence="9" id="KW-1185">Reference proteome</keyword>
<evidence type="ECO:0000313" key="9">
    <source>
        <dbReference type="Proteomes" id="UP001500954"/>
    </source>
</evidence>
<accession>A0ABP6YJ64</accession>
<feature type="domain" description="SusD-like N-terminal" evidence="7">
    <location>
        <begin position="30"/>
        <end position="226"/>
    </location>
</feature>
<evidence type="ECO:0000259" key="7">
    <source>
        <dbReference type="Pfam" id="PF14322"/>
    </source>
</evidence>
<dbReference type="PROSITE" id="PS51257">
    <property type="entry name" value="PROKAR_LIPOPROTEIN"/>
    <property type="match status" value="1"/>
</dbReference>
<gene>
    <name evidence="8" type="ORF">GCM10022395_34440</name>
</gene>
<evidence type="ECO:0000256" key="1">
    <source>
        <dbReference type="ARBA" id="ARBA00004442"/>
    </source>
</evidence>
<evidence type="ECO:0000313" key="8">
    <source>
        <dbReference type="EMBL" id="GAA3583383.1"/>
    </source>
</evidence>
<evidence type="ECO:0000256" key="4">
    <source>
        <dbReference type="ARBA" id="ARBA00023136"/>
    </source>
</evidence>
<dbReference type="Pfam" id="PF07980">
    <property type="entry name" value="SusD_RagB"/>
    <property type="match status" value="1"/>
</dbReference>
<keyword evidence="4" id="KW-0472">Membrane</keyword>
<dbReference type="CDD" id="cd08977">
    <property type="entry name" value="SusD"/>
    <property type="match status" value="1"/>
</dbReference>
<dbReference type="Gene3D" id="1.25.40.390">
    <property type="match status" value="1"/>
</dbReference>
<reference evidence="9" key="1">
    <citation type="journal article" date="2019" name="Int. J. Syst. Evol. Microbiol.">
        <title>The Global Catalogue of Microorganisms (GCM) 10K type strain sequencing project: providing services to taxonomists for standard genome sequencing and annotation.</title>
        <authorList>
            <consortium name="The Broad Institute Genomics Platform"/>
            <consortium name="The Broad Institute Genome Sequencing Center for Infectious Disease"/>
            <person name="Wu L."/>
            <person name="Ma J."/>
        </authorList>
    </citation>
    <scope>NUCLEOTIDE SEQUENCE [LARGE SCALE GENOMIC DNA]</scope>
    <source>
        <strain evidence="9">JCM 17111</strain>
    </source>
</reference>
<dbReference type="Pfam" id="PF14322">
    <property type="entry name" value="SusD-like_3"/>
    <property type="match status" value="1"/>
</dbReference>
<dbReference type="InterPro" id="IPR033985">
    <property type="entry name" value="SusD-like_N"/>
</dbReference>
<dbReference type="InterPro" id="IPR012944">
    <property type="entry name" value="SusD_RagB_dom"/>
</dbReference>
<feature type="domain" description="RagB/SusD" evidence="6">
    <location>
        <begin position="266"/>
        <end position="544"/>
    </location>
</feature>
<dbReference type="Proteomes" id="UP001500954">
    <property type="component" value="Unassembled WGS sequence"/>
</dbReference>
<evidence type="ECO:0000256" key="2">
    <source>
        <dbReference type="ARBA" id="ARBA00006275"/>
    </source>
</evidence>
<evidence type="ECO:0000256" key="5">
    <source>
        <dbReference type="ARBA" id="ARBA00023237"/>
    </source>
</evidence>
<evidence type="ECO:0000259" key="6">
    <source>
        <dbReference type="Pfam" id="PF07980"/>
    </source>
</evidence>
<protein>
    <submittedName>
        <fullName evidence="8">RagB/SusD family nutrient uptake outer membrane protein</fullName>
    </submittedName>
</protein>
<evidence type="ECO:0000256" key="3">
    <source>
        <dbReference type="ARBA" id="ARBA00022729"/>
    </source>
</evidence>